<evidence type="ECO:0000313" key="2">
    <source>
        <dbReference type="EMBL" id="OBA19951.1"/>
    </source>
</evidence>
<dbReference type="SMART" id="SM00248">
    <property type="entry name" value="ANK"/>
    <property type="match status" value="2"/>
</dbReference>
<dbReference type="RefSeq" id="XP_018710476.1">
    <property type="nucleotide sequence ID" value="XM_018857850.1"/>
</dbReference>
<dbReference type="InterPro" id="IPR037986">
    <property type="entry name" value="Myo5p-like_CBD_DIL"/>
</dbReference>
<dbReference type="PANTHER" id="PTHR16027">
    <property type="entry name" value="DILUTE DOMAIN-CONTAINING PROTEIN YPR089W"/>
    <property type="match status" value="1"/>
</dbReference>
<dbReference type="STRING" id="869754.A0A1A0H7E8"/>
<accession>A0A1A0H7E8</accession>
<dbReference type="Proteomes" id="UP000092555">
    <property type="component" value="Unassembled WGS sequence"/>
</dbReference>
<dbReference type="InterPro" id="IPR052072">
    <property type="entry name" value="Vascular_dev_regulator"/>
</dbReference>
<dbReference type="InterPro" id="IPR002710">
    <property type="entry name" value="Dilute_dom"/>
</dbReference>
<protein>
    <submittedName>
        <fullName evidence="2">Myosin class V heavy chain</fullName>
    </submittedName>
</protein>
<dbReference type="GeneID" id="30030826"/>
<dbReference type="EMBL" id="LXTC01000005">
    <property type="protein sequence ID" value="OBA19951.1"/>
    <property type="molecule type" value="Genomic_DNA"/>
</dbReference>
<evidence type="ECO:0000259" key="1">
    <source>
        <dbReference type="PROSITE" id="PS51126"/>
    </source>
</evidence>
<reference evidence="2 3" key="1">
    <citation type="submission" date="2016-05" db="EMBL/GenBank/DDBJ databases">
        <title>Comparative genomics of biotechnologically important yeasts.</title>
        <authorList>
            <consortium name="DOE Joint Genome Institute"/>
            <person name="Riley R."/>
            <person name="Haridas S."/>
            <person name="Wolfe K.H."/>
            <person name="Lopes M.R."/>
            <person name="Hittinger C.T."/>
            <person name="Goker M."/>
            <person name="Salamov A."/>
            <person name="Wisecaver J."/>
            <person name="Long T.M."/>
            <person name="Aerts A.L."/>
            <person name="Barry K."/>
            <person name="Choi C."/>
            <person name="Clum A."/>
            <person name="Coughlan A.Y."/>
            <person name="Deshpande S."/>
            <person name="Douglass A.P."/>
            <person name="Hanson S.J."/>
            <person name="Klenk H.-P."/>
            <person name="LaButti K."/>
            <person name="Lapidus A."/>
            <person name="Lindquist E."/>
            <person name="Lipzen A."/>
            <person name="Meier-kolthoff J.P."/>
            <person name="Ohm R.A."/>
            <person name="Otillar R.P."/>
            <person name="Pangilinan J."/>
            <person name="Peng Y."/>
            <person name="Rokas A."/>
            <person name="Rosa C.A."/>
            <person name="Scheuner C."/>
            <person name="Sibirny A.A."/>
            <person name="Slot J.C."/>
            <person name="Stielow J.B."/>
            <person name="Sun H."/>
            <person name="Kurtzman C.P."/>
            <person name="Blackwell M."/>
            <person name="Grigoriev I.V."/>
            <person name="Jeffries T.W."/>
        </authorList>
    </citation>
    <scope>NUCLEOTIDE SEQUENCE [LARGE SCALE GENOMIC DNA]</scope>
    <source>
        <strain evidence="2 3">NRRL YB-4993</strain>
    </source>
</reference>
<dbReference type="PANTHER" id="PTHR16027:SF6">
    <property type="entry name" value="DILUTE DOMAIN-CONTAINING PROTEIN"/>
    <property type="match status" value="1"/>
</dbReference>
<name>A0A1A0H7E8_9ASCO</name>
<comment type="caution">
    <text evidence="2">The sequence shown here is derived from an EMBL/GenBank/DDBJ whole genome shotgun (WGS) entry which is preliminary data.</text>
</comment>
<organism evidence="2 3">
    <name type="scientific">Metschnikowia bicuspidata var. bicuspidata NRRL YB-4993</name>
    <dbReference type="NCBI Taxonomy" id="869754"/>
    <lineage>
        <taxon>Eukaryota</taxon>
        <taxon>Fungi</taxon>
        <taxon>Dikarya</taxon>
        <taxon>Ascomycota</taxon>
        <taxon>Saccharomycotina</taxon>
        <taxon>Pichiomycetes</taxon>
        <taxon>Metschnikowiaceae</taxon>
        <taxon>Metschnikowia</taxon>
    </lineage>
</organism>
<dbReference type="InterPro" id="IPR036770">
    <property type="entry name" value="Ankyrin_rpt-contain_sf"/>
</dbReference>
<gene>
    <name evidence="2" type="ORF">METBIDRAFT_44911</name>
</gene>
<dbReference type="GO" id="GO:0051020">
    <property type="term" value="F:GTPase binding"/>
    <property type="evidence" value="ECO:0007669"/>
    <property type="project" value="TreeGrafter"/>
</dbReference>
<evidence type="ECO:0000313" key="3">
    <source>
        <dbReference type="Proteomes" id="UP000092555"/>
    </source>
</evidence>
<dbReference type="OrthoDB" id="426293at2759"/>
<sequence>MDAWTDSSPSPFVLSAGSQCLDAGNPLFAGIVHAKQQLQTELASQAPQNGPTNTSKTGFFSAVCEGDLVTAEAAIAADPGLVASFYPEDKDGFPPLVFAVVFQQTAIVDSLLRIHDVDPDMPDKSPAQYTPLMWAISVKDVSIMSLLLEFQADPELSPTGNGVCASSLASKSTPEIFDYFKTHNLFTSGPTTAEVYPLHSFGDSNTDSVDDVALKIRMLTLANSQGMELLDSEDSADEEATLALDSHLLQLSDFNYHKPLPEQFIKFSDLDIPSLLDYIFGLRTSSPAQQHNTKAPAAILFQLVHYSHNKVDSRDLTEFLFECFVTRLRSVTNTKSGVFNMALTVADQNDKKPSSGAGDIVLLSYWLSVIQFLHFYLTKAELYSQYPKFLHELMNLTQSLVATLSFSINSRLNVLADDCMLNFTSLVDVSSVLYAKDWNIFKTQKKHPNSYDDILKMLFPPTLNDLMKPSPLRYVQVLGALYYVLEIHGVDPLLRLQTFSQVFYYINAIIFNRLMANSQYCSRIKAIQIRLNLSALEDWLRSHDFRAHKPDRIGGLGDLLNAPDGAEIINNATLLEGKNEESDPHYLSFYYKSLYHIAKTQLLPTIELLQWLQIMTGLEDEESLINTINEFDTLNYYQLVKLTAKLYRYEVSENKFPKSLIQLLKRLVAEQGEAQISKTKIHYMTQSTFLLKEVYIYLNPNHIFGVALPNASELINNYGAGIGGVKRLRAKKYQPSLPIKIMDDIDMILTHNKNEMVNGSYDYDESETEQIPLESESLHKHSPERQVFVGEKKVFKGDELFKQMQPPLSLAHKEWGADEMESNPW</sequence>
<dbReference type="SMART" id="SM01132">
    <property type="entry name" value="DIL"/>
    <property type="match status" value="1"/>
</dbReference>
<dbReference type="AlphaFoldDB" id="A0A1A0H7E8"/>
<proteinExistence type="predicted"/>
<feature type="domain" description="Dilute" evidence="1">
    <location>
        <begin position="326"/>
        <end position="670"/>
    </location>
</feature>
<dbReference type="InterPro" id="IPR002110">
    <property type="entry name" value="Ankyrin_rpt"/>
</dbReference>
<keyword evidence="3" id="KW-1185">Reference proteome</keyword>
<dbReference type="Gene3D" id="1.25.40.20">
    <property type="entry name" value="Ankyrin repeat-containing domain"/>
    <property type="match status" value="1"/>
</dbReference>
<dbReference type="SUPFAM" id="SSF48403">
    <property type="entry name" value="Ankyrin repeat"/>
    <property type="match status" value="1"/>
</dbReference>
<dbReference type="Pfam" id="PF00023">
    <property type="entry name" value="Ank"/>
    <property type="match status" value="1"/>
</dbReference>
<dbReference type="Pfam" id="PF01843">
    <property type="entry name" value="DIL"/>
    <property type="match status" value="1"/>
</dbReference>
<dbReference type="PROSITE" id="PS51126">
    <property type="entry name" value="DILUTE"/>
    <property type="match status" value="1"/>
</dbReference>
<dbReference type="CDD" id="cd15473">
    <property type="entry name" value="Myo5p-like_CBD_DIL_ANK"/>
    <property type="match status" value="1"/>
</dbReference>